<dbReference type="InterPro" id="IPR009057">
    <property type="entry name" value="Homeodomain-like_sf"/>
</dbReference>
<dbReference type="EMBL" id="AP026709">
    <property type="protein sequence ID" value="BDQ37284.1"/>
    <property type="molecule type" value="Genomic_DNA"/>
</dbReference>
<accession>A0ABM8AZR6</accession>
<evidence type="ECO:0000313" key="1">
    <source>
        <dbReference type="EMBL" id="BDQ36841.1"/>
    </source>
</evidence>
<gene>
    <name evidence="1" type="ORF">SYK_12010</name>
    <name evidence="2" type="ORF">SYK_16440</name>
</gene>
<keyword evidence="3" id="KW-1185">Reference proteome</keyword>
<name>A0ABM8AZR6_9BACT</name>
<reference evidence="1 3" key="1">
    <citation type="submission" date="2022-08" db="EMBL/GenBank/DDBJ databases">
        <title>Genome Sequence of the sulphate-reducing bacterium, Pseudodesulfovibrio sp. SYK.</title>
        <authorList>
            <person name="Kondo R."/>
            <person name="Kataoka T."/>
        </authorList>
    </citation>
    <scope>NUCLEOTIDE SEQUENCE [LARGE SCALE GENOMIC DNA]</scope>
    <source>
        <strain evidence="1 3">SYK</strain>
    </source>
</reference>
<dbReference type="InterPro" id="IPR052546">
    <property type="entry name" value="Transposase_8_domain"/>
</dbReference>
<dbReference type="EMBL" id="AP026709">
    <property type="protein sequence ID" value="BDQ36841.1"/>
    <property type="molecule type" value="Genomic_DNA"/>
</dbReference>
<organism evidence="1 3">
    <name type="scientific">Pseudodesulfovibrio nedwellii</name>
    <dbReference type="NCBI Taxonomy" id="2973072"/>
    <lineage>
        <taxon>Bacteria</taxon>
        <taxon>Pseudomonadati</taxon>
        <taxon>Thermodesulfobacteriota</taxon>
        <taxon>Desulfovibrionia</taxon>
        <taxon>Desulfovibrionales</taxon>
        <taxon>Desulfovibrionaceae</taxon>
    </lineage>
</organism>
<sequence>MRKSRYTEEQIAFALRQAEHGTPIKEVIRKMGICEQTFYRWKKLYGGMGTSELRKMKMLEEENRKLKRLVADLSLDKVMLQDVLSKKL</sequence>
<proteinExistence type="predicted"/>
<evidence type="ECO:0000313" key="3">
    <source>
        <dbReference type="Proteomes" id="UP001317742"/>
    </source>
</evidence>
<dbReference type="Proteomes" id="UP001317742">
    <property type="component" value="Chromosome"/>
</dbReference>
<protein>
    <submittedName>
        <fullName evidence="1">Transposase</fullName>
    </submittedName>
</protein>
<dbReference type="Pfam" id="PF01527">
    <property type="entry name" value="HTH_Tnp_1"/>
    <property type="match status" value="1"/>
</dbReference>
<evidence type="ECO:0000313" key="2">
    <source>
        <dbReference type="EMBL" id="BDQ37284.1"/>
    </source>
</evidence>
<dbReference type="PANTHER" id="PTHR33609">
    <property type="entry name" value="LOW CALCIUM RESPONSE LOCUS PROTEIN S"/>
    <property type="match status" value="1"/>
</dbReference>
<dbReference type="PANTHER" id="PTHR33609:SF1">
    <property type="entry name" value="TRANSPOSASE"/>
    <property type="match status" value="1"/>
</dbReference>
<dbReference type="InterPro" id="IPR002514">
    <property type="entry name" value="Transposase_8"/>
</dbReference>
<dbReference type="SUPFAM" id="SSF46689">
    <property type="entry name" value="Homeodomain-like"/>
    <property type="match status" value="1"/>
</dbReference>